<dbReference type="Pfam" id="PF00950">
    <property type="entry name" value="ABC-3"/>
    <property type="match status" value="1"/>
</dbReference>
<feature type="transmembrane region" description="Helical" evidence="9">
    <location>
        <begin position="93"/>
        <end position="114"/>
    </location>
</feature>
<dbReference type="KEGG" id="pal:PA0484"/>
<feature type="transmembrane region" description="Helical" evidence="9">
    <location>
        <begin position="12"/>
        <end position="32"/>
    </location>
</feature>
<evidence type="ECO:0000256" key="5">
    <source>
        <dbReference type="ARBA" id="ARBA00022692"/>
    </source>
</evidence>
<dbReference type="EMBL" id="AM422018">
    <property type="protein sequence ID" value="CAM11818.1"/>
    <property type="molecule type" value="Genomic_DNA"/>
</dbReference>
<protein>
    <submittedName>
        <fullName evidence="10">ABC-type Zn/Mn transport system,permease component</fullName>
    </submittedName>
</protein>
<evidence type="ECO:0000256" key="6">
    <source>
        <dbReference type="ARBA" id="ARBA00022989"/>
    </source>
</evidence>
<feature type="transmembrane region" description="Helical" evidence="9">
    <location>
        <begin position="39"/>
        <end position="57"/>
    </location>
</feature>
<feature type="transmembrane region" description="Helical" evidence="9">
    <location>
        <begin position="223"/>
        <end position="241"/>
    </location>
</feature>
<evidence type="ECO:0000256" key="9">
    <source>
        <dbReference type="SAM" id="Phobius"/>
    </source>
</evidence>
<dbReference type="SUPFAM" id="SSF81345">
    <property type="entry name" value="ABC transporter involved in vitamin B12 uptake, BtuC"/>
    <property type="match status" value="1"/>
</dbReference>
<feature type="transmembrane region" description="Helical" evidence="9">
    <location>
        <begin position="134"/>
        <end position="155"/>
    </location>
</feature>
<evidence type="ECO:0000256" key="3">
    <source>
        <dbReference type="ARBA" id="ARBA00022448"/>
    </source>
</evidence>
<dbReference type="AlphaFoldDB" id="B1VA45"/>
<dbReference type="GO" id="GO:0043190">
    <property type="term" value="C:ATP-binding cassette (ABC) transporter complex"/>
    <property type="evidence" value="ECO:0007669"/>
    <property type="project" value="InterPro"/>
</dbReference>
<keyword evidence="7 9" id="KW-0472">Membrane</keyword>
<comment type="subcellular location">
    <subcellularLocation>
        <location evidence="1 8">Cell membrane</location>
        <topology evidence="1 8">Multi-pass membrane protein</topology>
    </subcellularLocation>
</comment>
<comment type="similarity">
    <text evidence="2 8">Belongs to the ABC-3 integral membrane protein family.</text>
</comment>
<keyword evidence="4" id="KW-1003">Cell membrane</keyword>
<evidence type="ECO:0000256" key="2">
    <source>
        <dbReference type="ARBA" id="ARBA00008034"/>
    </source>
</evidence>
<name>B1VA45_PHYAS</name>
<evidence type="ECO:0000256" key="8">
    <source>
        <dbReference type="RuleBase" id="RU003943"/>
    </source>
</evidence>
<evidence type="ECO:0000313" key="10">
    <source>
        <dbReference type="EMBL" id="CAM11818.1"/>
    </source>
</evidence>
<evidence type="ECO:0000256" key="1">
    <source>
        <dbReference type="ARBA" id="ARBA00004651"/>
    </source>
</evidence>
<evidence type="ECO:0000313" key="11">
    <source>
        <dbReference type="Proteomes" id="UP000008323"/>
    </source>
</evidence>
<accession>B1VA45</accession>
<dbReference type="Gene3D" id="1.10.3470.10">
    <property type="entry name" value="ABC transporter involved in vitamin B12 uptake, BtuC"/>
    <property type="match status" value="1"/>
</dbReference>
<dbReference type="PANTHER" id="PTHR30477:SF8">
    <property type="entry name" value="METAL TRANSPORT SYSTEM MEMBRANE PROTEIN CT_070-RELATED"/>
    <property type="match status" value="1"/>
</dbReference>
<sequence length="362" mass="40746">MLNITNQFDWEVYVVLIFCSLALSVLGVFLVLKKVSMIIDAISHSVLLGIVLAFLFIKQLNSPFLIIGGTLIGILNFYLVEIVGKNPRIKKDAAIGIVFSFFFALAILIISVFIRDVHMDTDAVFLGNVELTDVSVLKKIIPILLLNLGFIFFFYKELKIYIFDPVLASILGFSTFLINYCLITLISVTAVISFDIVGSVMTIASIIGPAAISLLLSKKLLNCILLSLWFAFVSSSLGYYLSMITDLPVAGLISMTILTIFLLVLFLEPKNGIVAKMFYNRLQKKSFMVISFLMHLSKNEKHQKENQILKLKEELQWSLTSYNKCVDQALKLGYIVIKKNQVFLKDLGKQILSQKISLWKLE</sequence>
<evidence type="ECO:0000256" key="7">
    <source>
        <dbReference type="ARBA" id="ARBA00023136"/>
    </source>
</evidence>
<gene>
    <name evidence="10" type="primary">znuB</name>
    <name evidence="10" type="ordered locus">PA0484</name>
</gene>
<keyword evidence="5 8" id="KW-0812">Transmembrane</keyword>
<reference evidence="10 11" key="1">
    <citation type="journal article" date="2008" name="J. Bacteriol.">
        <title>Comparative genome analysis of 'Candidatus Phytoplasma australiense' (subgroup tuf-Australia I; rp-A) and 'Ca. Phytoplasma asteris' strains OY-M and AY-WB.</title>
        <authorList>
            <person name="Tran-Nguyen L.T."/>
            <person name="Kube M."/>
            <person name="Schneider B."/>
            <person name="Reinhardt R."/>
            <person name="Gibb K.S."/>
        </authorList>
    </citation>
    <scope>NUCLEOTIDE SEQUENCE [LARGE SCALE GENOMIC DNA]</scope>
</reference>
<dbReference type="PANTHER" id="PTHR30477">
    <property type="entry name" value="ABC-TRANSPORTER METAL-BINDING PROTEIN"/>
    <property type="match status" value="1"/>
</dbReference>
<organism evidence="10 11">
    <name type="scientific">Phytoplasma australiense</name>
    <dbReference type="NCBI Taxonomy" id="59748"/>
    <lineage>
        <taxon>Bacteria</taxon>
        <taxon>Bacillati</taxon>
        <taxon>Mycoplasmatota</taxon>
        <taxon>Mollicutes</taxon>
        <taxon>Acholeplasmatales</taxon>
        <taxon>Acholeplasmataceae</taxon>
        <taxon>Candidatus Phytoplasma</taxon>
        <taxon>16SrXII (Stolbur group)</taxon>
    </lineage>
</organism>
<dbReference type="GO" id="GO:0055085">
    <property type="term" value="P:transmembrane transport"/>
    <property type="evidence" value="ECO:0007669"/>
    <property type="project" value="InterPro"/>
</dbReference>
<proteinExistence type="inferred from homology"/>
<dbReference type="InterPro" id="IPR001626">
    <property type="entry name" value="ABC_TroCD"/>
</dbReference>
<dbReference type="InterPro" id="IPR037294">
    <property type="entry name" value="ABC_BtuC-like"/>
</dbReference>
<keyword evidence="6 9" id="KW-1133">Transmembrane helix</keyword>
<keyword evidence="3 8" id="KW-0813">Transport</keyword>
<dbReference type="eggNOG" id="COG1108">
    <property type="taxonomic scope" value="Bacteria"/>
</dbReference>
<feature type="transmembrane region" description="Helical" evidence="9">
    <location>
        <begin position="247"/>
        <end position="267"/>
    </location>
</feature>
<feature type="transmembrane region" description="Helical" evidence="9">
    <location>
        <begin position="196"/>
        <end position="216"/>
    </location>
</feature>
<feature type="transmembrane region" description="Helical" evidence="9">
    <location>
        <begin position="63"/>
        <end position="81"/>
    </location>
</feature>
<dbReference type="Proteomes" id="UP000008323">
    <property type="component" value="Chromosome"/>
</dbReference>
<feature type="transmembrane region" description="Helical" evidence="9">
    <location>
        <begin position="167"/>
        <end position="190"/>
    </location>
</feature>
<dbReference type="CDD" id="cd06550">
    <property type="entry name" value="TM_ABC_iron-siderophores_like"/>
    <property type="match status" value="1"/>
</dbReference>
<dbReference type="GO" id="GO:0010043">
    <property type="term" value="P:response to zinc ion"/>
    <property type="evidence" value="ECO:0007669"/>
    <property type="project" value="TreeGrafter"/>
</dbReference>
<evidence type="ECO:0000256" key="4">
    <source>
        <dbReference type="ARBA" id="ARBA00022475"/>
    </source>
</evidence>
<dbReference type="STRING" id="59748.PA0484"/>